<evidence type="ECO:0000313" key="2">
    <source>
        <dbReference type="EMBL" id="PHK92953.1"/>
    </source>
</evidence>
<dbReference type="EMBL" id="PDNU01000082">
    <property type="protein sequence ID" value="PHK92953.1"/>
    <property type="molecule type" value="Genomic_DNA"/>
</dbReference>
<protein>
    <submittedName>
        <fullName evidence="2">Uncharacterized protein</fullName>
    </submittedName>
</protein>
<evidence type="ECO:0000256" key="1">
    <source>
        <dbReference type="SAM" id="MobiDB-lite"/>
    </source>
</evidence>
<organism evidence="2 3">
    <name type="scientific">Teichococcus rhizosphaerae</name>
    <dbReference type="NCBI Taxonomy" id="1335062"/>
    <lineage>
        <taxon>Bacteria</taxon>
        <taxon>Pseudomonadati</taxon>
        <taxon>Pseudomonadota</taxon>
        <taxon>Alphaproteobacteria</taxon>
        <taxon>Acetobacterales</taxon>
        <taxon>Roseomonadaceae</taxon>
        <taxon>Roseomonas</taxon>
    </lineage>
</organism>
<dbReference type="SUPFAM" id="SSF56349">
    <property type="entry name" value="DNA breaking-rejoining enzymes"/>
    <property type="match status" value="1"/>
</dbReference>
<dbReference type="AlphaFoldDB" id="A0A2C7A5S9"/>
<keyword evidence="3" id="KW-1185">Reference proteome</keyword>
<dbReference type="GO" id="GO:0003677">
    <property type="term" value="F:DNA binding"/>
    <property type="evidence" value="ECO:0007669"/>
    <property type="project" value="InterPro"/>
</dbReference>
<evidence type="ECO:0000313" key="3">
    <source>
        <dbReference type="Proteomes" id="UP000223527"/>
    </source>
</evidence>
<sequence length="375" mass="40644">MDMGRLAIACAAQHHLPPESTMRPDLSQETKDLLRRAVHVVRAASPADVAPSTAREYRRVADRIFARRRPDGSFPPLEQLTDSRAYYAQLRSAWSRHAHGELVEAISALRPPVPDADVRERLSRVRLWLAQAEAYPISRASDPLTERPGDRAPSRLTQRLASEGSRAAESRSKRRFLASLPHDWLDVLWGAAVAADHRHLDAIAVLICTGARPVEVGAGVLVERDGAGGLAFSIPGAKVGEIEGQPWRRLRVAAGQGAAAHLSRLTAGGPVLVTGPAPATLSTAIADLAGWRWSRRVSAYDIRHQRAADARNAFPGDVAACARWLGHAADTTLRYYGRLPRRAGCAGPVPLGAEAPRPVRRHLTAKRPELVAELG</sequence>
<reference evidence="2 3" key="1">
    <citation type="submission" date="2017-10" db="EMBL/GenBank/DDBJ databases">
        <authorList>
            <person name="Banno H."/>
            <person name="Chua N.-H."/>
        </authorList>
    </citation>
    <scope>NUCLEOTIDE SEQUENCE [LARGE SCALE GENOMIC DNA]</scope>
    <source>
        <strain evidence="2 3">YW11</strain>
    </source>
</reference>
<proteinExistence type="predicted"/>
<gene>
    <name evidence="2" type="ORF">CR162_21210</name>
</gene>
<dbReference type="Proteomes" id="UP000223527">
    <property type="component" value="Unassembled WGS sequence"/>
</dbReference>
<feature type="region of interest" description="Disordered" evidence="1">
    <location>
        <begin position="139"/>
        <end position="167"/>
    </location>
</feature>
<dbReference type="InterPro" id="IPR011010">
    <property type="entry name" value="DNA_brk_join_enz"/>
</dbReference>
<name>A0A2C7A5S9_9PROT</name>
<accession>A0A2C7A5S9</accession>
<feature type="compositionally biased region" description="Basic and acidic residues" evidence="1">
    <location>
        <begin position="144"/>
        <end position="153"/>
    </location>
</feature>
<comment type="caution">
    <text evidence="2">The sequence shown here is derived from an EMBL/GenBank/DDBJ whole genome shotgun (WGS) entry which is preliminary data.</text>
</comment>